<accession>A0A7J7D8L9</accession>
<sequence>MNPKVVSKTKNSTKIMFARLFLQSIMTMKKTNVRTNSDHEESRRRSLIIDTAAYLSMARVVGWKRTWSRSIIFKIRNRAIRKKGSVKKKRRRRVGRIHQKNRLFKIEKLRKPVPGGEAMDVCGLLDETVHYTKSLSTQVKEMQTIANNLSKYTYNTSMLSFLSII</sequence>
<keyword evidence="2" id="KW-0804">Transcription</keyword>
<evidence type="ECO:0000313" key="3">
    <source>
        <dbReference type="EMBL" id="KAF5742715.1"/>
    </source>
</evidence>
<organism evidence="3 4">
    <name type="scientific">Tripterygium wilfordii</name>
    <name type="common">Thunder God vine</name>
    <dbReference type="NCBI Taxonomy" id="458696"/>
    <lineage>
        <taxon>Eukaryota</taxon>
        <taxon>Viridiplantae</taxon>
        <taxon>Streptophyta</taxon>
        <taxon>Embryophyta</taxon>
        <taxon>Tracheophyta</taxon>
        <taxon>Spermatophyta</taxon>
        <taxon>Magnoliopsida</taxon>
        <taxon>eudicotyledons</taxon>
        <taxon>Gunneridae</taxon>
        <taxon>Pentapetalae</taxon>
        <taxon>rosids</taxon>
        <taxon>fabids</taxon>
        <taxon>Celastrales</taxon>
        <taxon>Celastraceae</taxon>
        <taxon>Tripterygium</taxon>
    </lineage>
</organism>
<evidence type="ECO:0000313" key="4">
    <source>
        <dbReference type="Proteomes" id="UP000593562"/>
    </source>
</evidence>
<proteinExistence type="predicted"/>
<dbReference type="InterPro" id="IPR044660">
    <property type="entry name" value="IBH1-like"/>
</dbReference>
<name>A0A7J7D8L9_TRIWF</name>
<dbReference type="InParanoid" id="A0A7J7D8L9"/>
<dbReference type="OrthoDB" id="786845at2759"/>
<evidence type="ECO:0000256" key="1">
    <source>
        <dbReference type="ARBA" id="ARBA00023015"/>
    </source>
</evidence>
<dbReference type="Proteomes" id="UP000593562">
    <property type="component" value="Unassembled WGS sequence"/>
</dbReference>
<evidence type="ECO:0000256" key="2">
    <source>
        <dbReference type="ARBA" id="ARBA00023163"/>
    </source>
</evidence>
<dbReference type="PANTHER" id="PTHR33124">
    <property type="entry name" value="TRANSCRIPTION FACTOR IBH1-LIKE 1"/>
    <property type="match status" value="1"/>
</dbReference>
<dbReference type="EMBL" id="JAAARO010000009">
    <property type="protein sequence ID" value="KAF5742715.1"/>
    <property type="molecule type" value="Genomic_DNA"/>
</dbReference>
<gene>
    <name evidence="3" type="ORF">HS088_TW09G00770</name>
</gene>
<comment type="caution">
    <text evidence="3">The sequence shown here is derived from an EMBL/GenBank/DDBJ whole genome shotgun (WGS) entry which is preliminary data.</text>
</comment>
<dbReference type="GO" id="GO:0006355">
    <property type="term" value="P:regulation of DNA-templated transcription"/>
    <property type="evidence" value="ECO:0007669"/>
    <property type="project" value="InterPro"/>
</dbReference>
<dbReference type="FunCoup" id="A0A7J7D8L9">
    <property type="interactions" value="184"/>
</dbReference>
<reference evidence="3 4" key="1">
    <citation type="journal article" date="2020" name="Nat. Commun.">
        <title>Genome of Tripterygium wilfordii and identification of cytochrome P450 involved in triptolide biosynthesis.</title>
        <authorList>
            <person name="Tu L."/>
            <person name="Su P."/>
            <person name="Zhang Z."/>
            <person name="Gao L."/>
            <person name="Wang J."/>
            <person name="Hu T."/>
            <person name="Zhou J."/>
            <person name="Zhang Y."/>
            <person name="Zhao Y."/>
            <person name="Liu Y."/>
            <person name="Song Y."/>
            <person name="Tong Y."/>
            <person name="Lu Y."/>
            <person name="Yang J."/>
            <person name="Xu C."/>
            <person name="Jia M."/>
            <person name="Peters R.J."/>
            <person name="Huang L."/>
            <person name="Gao W."/>
        </authorList>
    </citation>
    <scope>NUCLEOTIDE SEQUENCE [LARGE SCALE GENOMIC DNA]</scope>
    <source>
        <strain evidence="4">cv. XIE 37</strain>
        <tissue evidence="3">Leaf</tissue>
    </source>
</reference>
<protein>
    <submittedName>
        <fullName evidence="3">Putative transcription factor</fullName>
    </submittedName>
</protein>
<keyword evidence="4" id="KW-1185">Reference proteome</keyword>
<keyword evidence="1" id="KW-0805">Transcription regulation</keyword>
<dbReference type="AlphaFoldDB" id="A0A7J7D8L9"/>
<dbReference type="PANTHER" id="PTHR33124:SF109">
    <property type="entry name" value="TRANSCRIPTION FACTOR IBH1"/>
    <property type="match status" value="1"/>
</dbReference>